<dbReference type="InterPro" id="IPR020335">
    <property type="entry name" value="Phage_T7_Gp13"/>
</dbReference>
<proteinExistence type="predicted"/>
<accession>A0AAF0GFD2</accession>
<evidence type="ECO:0008006" key="3">
    <source>
        <dbReference type="Google" id="ProtNLM"/>
    </source>
</evidence>
<evidence type="ECO:0000313" key="2">
    <source>
        <dbReference type="Proteomes" id="UP001224657"/>
    </source>
</evidence>
<reference evidence="1" key="1">
    <citation type="submission" date="2023-03" db="EMBL/GenBank/DDBJ databases">
        <authorList>
            <person name="Cao G."/>
            <person name="Liao Y."/>
        </authorList>
    </citation>
    <scope>NUCLEOTIDE SEQUENCE</scope>
    <source>
        <strain evidence="1">PSA6</strain>
    </source>
</reference>
<dbReference type="EMBL" id="OQ716796">
    <property type="protein sequence ID" value="WGH15413.1"/>
    <property type="molecule type" value="Genomic_DNA"/>
</dbReference>
<organism evidence="1 2">
    <name type="scientific">Pseudomonas phage PSA6</name>
    <dbReference type="NCBI Taxonomy" id="3038281"/>
    <lineage>
        <taxon>Viruses</taxon>
        <taxon>Duplodnaviria</taxon>
        <taxon>Heunggongvirae</taxon>
        <taxon>Uroviricota</taxon>
        <taxon>Caudoviricetes</taxon>
        <taxon>Autographivirales</taxon>
        <taxon>Autotranscriptaviridae</taxon>
        <taxon>Studiervirinae</taxon>
        <taxon>Phutvirus</taxon>
        <taxon>Phutvirus PSA6</taxon>
    </lineage>
</organism>
<dbReference type="Pfam" id="PF11090">
    <property type="entry name" value="Phage_T7_Gp13"/>
    <property type="match status" value="1"/>
</dbReference>
<name>A0AAF0GFD2_9CAUD</name>
<protein>
    <recommendedName>
        <fullName evidence="3">Internal virion protein A</fullName>
    </recommendedName>
</protein>
<evidence type="ECO:0000313" key="1">
    <source>
        <dbReference type="EMBL" id="WGH15413.1"/>
    </source>
</evidence>
<keyword evidence="2" id="KW-1185">Reference proteome</keyword>
<sequence length="162" mass="17977">MCDVRLGFKTLTKMETTMLIVTSTPDIVGEAAHILAAGDRAEFNKMIAGRDVAVTLLGSLDETSRAIIHDGKILAVGGSKDCLWFVTTVHVDNLTPAEKLDMLALLKGHLEEVRKRLDPAQMTNVVWTGNFKHIRLLKHLGAQFAEYETLSPAGFPFRQFWL</sequence>
<dbReference type="Proteomes" id="UP001224657">
    <property type="component" value="Segment"/>
</dbReference>